<accession>A0A4W2EBA0</accession>
<organism evidence="1 2">
    <name type="scientific">Bos indicus x Bos taurus</name>
    <name type="common">Hybrid cattle</name>
    <dbReference type="NCBI Taxonomy" id="30522"/>
    <lineage>
        <taxon>Eukaryota</taxon>
        <taxon>Metazoa</taxon>
        <taxon>Chordata</taxon>
        <taxon>Craniata</taxon>
        <taxon>Vertebrata</taxon>
        <taxon>Euteleostomi</taxon>
        <taxon>Mammalia</taxon>
        <taxon>Eutheria</taxon>
        <taxon>Laurasiatheria</taxon>
        <taxon>Artiodactyla</taxon>
        <taxon>Ruminantia</taxon>
        <taxon>Pecora</taxon>
        <taxon>Bovidae</taxon>
        <taxon>Bovinae</taxon>
        <taxon>Bos</taxon>
    </lineage>
</organism>
<dbReference type="AlphaFoldDB" id="A0A4W2EBA0"/>
<protein>
    <submittedName>
        <fullName evidence="1">Uncharacterized protein</fullName>
    </submittedName>
</protein>
<dbReference type="Proteomes" id="UP000429181">
    <property type="component" value="Chromosome 4"/>
</dbReference>
<dbReference type="Ensembl" id="ENSBIXT00000027507.1">
    <property type="protein sequence ID" value="ENSBIXP00000036735.1"/>
    <property type="gene ID" value="ENSBIXG00000000419.1"/>
</dbReference>
<evidence type="ECO:0000313" key="1">
    <source>
        <dbReference type="Ensembl" id="ENSBIXP00000036735.1"/>
    </source>
</evidence>
<keyword evidence="2" id="KW-1185">Reference proteome</keyword>
<evidence type="ECO:0000313" key="3">
    <source>
        <dbReference type="Proteomes" id="UP000429181"/>
    </source>
</evidence>
<evidence type="ECO:0000313" key="2">
    <source>
        <dbReference type="Proteomes" id="UP000314981"/>
    </source>
</evidence>
<dbReference type="Proteomes" id="UP000314981">
    <property type="component" value="Chromosome 4"/>
</dbReference>
<reference evidence="1" key="2">
    <citation type="submission" date="2025-05" db="UniProtKB">
        <authorList>
            <consortium name="Ensembl"/>
        </authorList>
    </citation>
    <scope>IDENTIFICATION</scope>
</reference>
<dbReference type="Ensembl" id="ENSBIXT00005028988.1">
    <property type="protein sequence ID" value="ENSBIXP00005017265.1"/>
    <property type="gene ID" value="ENSBIXG00005020739.1"/>
</dbReference>
<name>A0A4W2EBA0_BOBOX</name>
<sequence length="19" mass="2216">NNYKKNFNVGTKLVVTGRY</sequence>
<proteinExistence type="predicted"/>
<reference evidence="2 3" key="1">
    <citation type="submission" date="2018-11" db="EMBL/GenBank/DDBJ databases">
        <title>Haplotype-resolved cattle genomes.</title>
        <authorList>
            <person name="Low W.Y."/>
            <person name="Tearle R."/>
            <person name="Bickhart D.M."/>
            <person name="Rosen B.D."/>
            <person name="Koren S."/>
            <person name="Rhie A."/>
            <person name="Hiendleder S."/>
            <person name="Phillippy A.M."/>
            <person name="Smith T.P.L."/>
            <person name="Williams J.L."/>
        </authorList>
    </citation>
    <scope>NUCLEOTIDE SEQUENCE [LARGE SCALE GENOMIC DNA]</scope>
</reference>